<dbReference type="EMBL" id="BK014743">
    <property type="protein sequence ID" value="DAD73734.1"/>
    <property type="molecule type" value="Genomic_DNA"/>
</dbReference>
<sequence>MNTTTSCSVSEKSTSNIKFYSNTSSANLYIEYMACGY</sequence>
<accession>A0A8S5LUL6</accession>
<reference evidence="1" key="1">
    <citation type="journal article" date="2021" name="Proc. Natl. Acad. Sci. U.S.A.">
        <title>A Catalog of Tens of Thousands of Viruses from Human Metagenomes Reveals Hidden Associations with Chronic Diseases.</title>
        <authorList>
            <person name="Tisza M.J."/>
            <person name="Buck C.B."/>
        </authorList>
    </citation>
    <scope>NUCLEOTIDE SEQUENCE</scope>
    <source>
        <strain evidence="1">Ctrub15</strain>
    </source>
</reference>
<proteinExistence type="predicted"/>
<name>A0A8S5LUL6_9CAUD</name>
<protein>
    <submittedName>
        <fullName evidence="1">Uncharacterized protein</fullName>
    </submittedName>
</protein>
<organism evidence="1">
    <name type="scientific">Podoviridae sp. ctrub15</name>
    <dbReference type="NCBI Taxonomy" id="2826581"/>
    <lineage>
        <taxon>Viruses</taxon>
        <taxon>Duplodnaviria</taxon>
        <taxon>Heunggongvirae</taxon>
        <taxon>Uroviricota</taxon>
        <taxon>Caudoviricetes</taxon>
    </lineage>
</organism>
<evidence type="ECO:0000313" key="1">
    <source>
        <dbReference type="EMBL" id="DAD73734.1"/>
    </source>
</evidence>